<comment type="caution">
    <text evidence="1">The sequence shown here is derived from an EMBL/GenBank/DDBJ whole genome shotgun (WGS) entry which is preliminary data.</text>
</comment>
<reference evidence="1" key="1">
    <citation type="journal article" date="2020" name="Microb. Genom.">
        <title>Genetic diversity of clinical and environmental Mucorales isolates obtained from an investigation of mucormycosis cases among solid organ transplant recipients.</title>
        <authorList>
            <person name="Nguyen M.H."/>
            <person name="Kaul D."/>
            <person name="Muto C."/>
            <person name="Cheng S.J."/>
            <person name="Richter R.A."/>
            <person name="Bruno V.M."/>
            <person name="Liu G."/>
            <person name="Beyhan S."/>
            <person name="Sundermann A.J."/>
            <person name="Mounaud S."/>
            <person name="Pasculle A.W."/>
            <person name="Nierman W.C."/>
            <person name="Driscoll E."/>
            <person name="Cumbie R."/>
            <person name="Clancy C.J."/>
            <person name="Dupont C.L."/>
        </authorList>
    </citation>
    <scope>NUCLEOTIDE SEQUENCE</scope>
    <source>
        <strain evidence="1">GL11</strain>
    </source>
</reference>
<gene>
    <name evidence="1" type="ORF">G6F64_001620</name>
</gene>
<dbReference type="Proteomes" id="UP000716291">
    <property type="component" value="Unassembled WGS sequence"/>
</dbReference>
<evidence type="ECO:0000313" key="1">
    <source>
        <dbReference type="EMBL" id="KAG1314250.1"/>
    </source>
</evidence>
<dbReference type="AlphaFoldDB" id="A0A9P7BWW3"/>
<evidence type="ECO:0000313" key="2">
    <source>
        <dbReference type="Proteomes" id="UP000716291"/>
    </source>
</evidence>
<organism evidence="1 2">
    <name type="scientific">Rhizopus oryzae</name>
    <name type="common">Mucormycosis agent</name>
    <name type="synonym">Rhizopus arrhizus var. delemar</name>
    <dbReference type="NCBI Taxonomy" id="64495"/>
    <lineage>
        <taxon>Eukaryota</taxon>
        <taxon>Fungi</taxon>
        <taxon>Fungi incertae sedis</taxon>
        <taxon>Mucoromycota</taxon>
        <taxon>Mucoromycotina</taxon>
        <taxon>Mucoromycetes</taxon>
        <taxon>Mucorales</taxon>
        <taxon>Mucorineae</taxon>
        <taxon>Rhizopodaceae</taxon>
        <taxon>Rhizopus</taxon>
    </lineage>
</organism>
<keyword evidence="2" id="KW-1185">Reference proteome</keyword>
<name>A0A9P7BWW3_RHIOR</name>
<dbReference type="EMBL" id="JAANQT010000128">
    <property type="protein sequence ID" value="KAG1314250.1"/>
    <property type="molecule type" value="Genomic_DNA"/>
</dbReference>
<sequence length="292" mass="33295">MLRADEIKDIVIKSLVRNGISGDAYTLGPTEQRDGRRVDMLYLPLDKLKESLAPVLVEVPKKIDKDFMGRVIRYALNVFDATGSYPPLVVISTAGFSSKRFRDTAFNQKENDPFYAHPCQSWAESTKFYTPESTAIHMDKDPLDKMMALCHVFFMQEKNIMLLEKYNDTSIQAIYKVTLDIGSTGTDKITKLTADVQSFCDSVECQLEKILNENNGKRQLKYAKDAVHFVRQFKRPCLPSADECAVTPIESACEQQESEDLIFVKEKRRTNAGRFNWANGYIEGRTEGLFQR</sequence>
<accession>A0A9P7BWW3</accession>
<protein>
    <submittedName>
        <fullName evidence="1">Uncharacterized protein</fullName>
    </submittedName>
</protein>
<proteinExistence type="predicted"/>